<feature type="compositionally biased region" description="Polar residues" evidence="1">
    <location>
        <begin position="128"/>
        <end position="146"/>
    </location>
</feature>
<proteinExistence type="predicted"/>
<feature type="region of interest" description="Disordered" evidence="1">
    <location>
        <begin position="127"/>
        <end position="161"/>
    </location>
</feature>
<organism evidence="2 3">
    <name type="scientific">Cuscuta australis</name>
    <dbReference type="NCBI Taxonomy" id="267555"/>
    <lineage>
        <taxon>Eukaryota</taxon>
        <taxon>Viridiplantae</taxon>
        <taxon>Streptophyta</taxon>
        <taxon>Embryophyta</taxon>
        <taxon>Tracheophyta</taxon>
        <taxon>Spermatophyta</taxon>
        <taxon>Magnoliopsida</taxon>
        <taxon>eudicotyledons</taxon>
        <taxon>Gunneridae</taxon>
        <taxon>Pentapetalae</taxon>
        <taxon>asterids</taxon>
        <taxon>lamiids</taxon>
        <taxon>Solanales</taxon>
        <taxon>Convolvulaceae</taxon>
        <taxon>Cuscuteae</taxon>
        <taxon>Cuscuta</taxon>
        <taxon>Cuscuta subgen. Grammica</taxon>
        <taxon>Cuscuta sect. Cleistogrammica</taxon>
    </lineage>
</organism>
<dbReference type="EMBL" id="NQVE01000097">
    <property type="protein sequence ID" value="RAL48829.1"/>
    <property type="molecule type" value="Genomic_DNA"/>
</dbReference>
<evidence type="ECO:0000256" key="1">
    <source>
        <dbReference type="SAM" id="MobiDB-lite"/>
    </source>
</evidence>
<evidence type="ECO:0000313" key="3">
    <source>
        <dbReference type="Proteomes" id="UP000249390"/>
    </source>
</evidence>
<feature type="compositionally biased region" description="Basic and acidic residues" evidence="1">
    <location>
        <begin position="147"/>
        <end position="161"/>
    </location>
</feature>
<dbReference type="Proteomes" id="UP000249390">
    <property type="component" value="Unassembled WGS sequence"/>
</dbReference>
<sequence>MPPSLPPHTSLHLPTRFYLHRFYGSCKIQALAYPCSNSKVLAIEGVEAPVGSYYGSLTCVLKQAGGDNSLFDGSSSIQLRGAAAARFQYEEQRRNSGSFMFSGECSYSVSAEDSAVATAALPLLPASEHSNGATPNWTGGMTNGTSRAEEQTEDRGEPENS</sequence>
<keyword evidence="3" id="KW-1185">Reference proteome</keyword>
<comment type="caution">
    <text evidence="2">The sequence shown here is derived from an EMBL/GenBank/DDBJ whole genome shotgun (WGS) entry which is preliminary data.</text>
</comment>
<name>A0A328DWS7_9ASTE</name>
<reference evidence="2 3" key="1">
    <citation type="submission" date="2018-06" db="EMBL/GenBank/DDBJ databases">
        <title>The Genome of Cuscuta australis (Dodder) Provides Insight into the Evolution of Plant Parasitism.</title>
        <authorList>
            <person name="Liu H."/>
        </authorList>
    </citation>
    <scope>NUCLEOTIDE SEQUENCE [LARGE SCALE GENOMIC DNA]</scope>
    <source>
        <strain evidence="3">cv. Yunnan</strain>
        <tissue evidence="2">Vines</tissue>
    </source>
</reference>
<dbReference type="AlphaFoldDB" id="A0A328DWS7"/>
<evidence type="ECO:0000313" key="2">
    <source>
        <dbReference type="EMBL" id="RAL48829.1"/>
    </source>
</evidence>
<protein>
    <submittedName>
        <fullName evidence="2">Uncharacterized protein</fullName>
    </submittedName>
</protein>
<gene>
    <name evidence="2" type="ORF">DM860_001149</name>
</gene>
<accession>A0A328DWS7</accession>